<dbReference type="PANTHER" id="PTHR14678">
    <property type="entry name" value="PROLINE-RICH PROTEIN 35-RELATED"/>
    <property type="match status" value="1"/>
</dbReference>
<evidence type="ECO:0000256" key="5">
    <source>
        <dbReference type="ARBA" id="ARBA00022833"/>
    </source>
</evidence>
<evidence type="ECO:0000256" key="1">
    <source>
        <dbReference type="ARBA" id="ARBA00004123"/>
    </source>
</evidence>
<proteinExistence type="predicted"/>
<protein>
    <recommendedName>
        <fullName evidence="10">Zinc finger protein 750</fullName>
    </recommendedName>
</protein>
<dbReference type="InterPro" id="IPR039363">
    <property type="entry name" value="ZNF750"/>
</dbReference>
<evidence type="ECO:0000313" key="13">
    <source>
        <dbReference type="EMBL" id="KAJ8254101.1"/>
    </source>
</evidence>
<evidence type="ECO:0000256" key="2">
    <source>
        <dbReference type="ARBA" id="ARBA00022723"/>
    </source>
</evidence>
<keyword evidence="7" id="KW-0010">Activator</keyword>
<dbReference type="GO" id="GO:0008544">
    <property type="term" value="P:epidermis development"/>
    <property type="evidence" value="ECO:0007669"/>
    <property type="project" value="TreeGrafter"/>
</dbReference>
<feature type="non-terminal residue" evidence="13">
    <location>
        <position position="313"/>
    </location>
</feature>
<dbReference type="EMBL" id="JAFJMO010000016">
    <property type="protein sequence ID" value="KAJ8254101.1"/>
    <property type="molecule type" value="Genomic_DNA"/>
</dbReference>
<reference evidence="13" key="1">
    <citation type="journal article" date="2023" name="Science">
        <title>Genome structures resolve the early diversification of teleost fishes.</title>
        <authorList>
            <person name="Parey E."/>
            <person name="Louis A."/>
            <person name="Montfort J."/>
            <person name="Bouchez O."/>
            <person name="Roques C."/>
            <person name="Iampietro C."/>
            <person name="Lluch J."/>
            <person name="Castinel A."/>
            <person name="Donnadieu C."/>
            <person name="Desvignes T."/>
            <person name="Floi Bucao C."/>
            <person name="Jouanno E."/>
            <person name="Wen M."/>
            <person name="Mejri S."/>
            <person name="Dirks R."/>
            <person name="Jansen H."/>
            <person name="Henkel C."/>
            <person name="Chen W.J."/>
            <person name="Zahm M."/>
            <person name="Cabau C."/>
            <person name="Klopp C."/>
            <person name="Thompson A.W."/>
            <person name="Robinson-Rechavi M."/>
            <person name="Braasch I."/>
            <person name="Lecointre G."/>
            <person name="Bobe J."/>
            <person name="Postlethwait J.H."/>
            <person name="Berthelot C."/>
            <person name="Roest Crollius H."/>
            <person name="Guiguen Y."/>
        </authorList>
    </citation>
    <scope>NUCLEOTIDE SEQUENCE</scope>
    <source>
        <strain evidence="13">Concon-B</strain>
    </source>
</reference>
<comment type="subcellular location">
    <subcellularLocation>
        <location evidence="1">Nucleus</location>
    </subcellularLocation>
</comment>
<keyword evidence="2" id="KW-0479">Metal-binding</keyword>
<sequence>MKTGSRYQARKPKRPHYVPCPPGKPFKYHCFQCPFTCNEKSHLFNHMKYDLCKDSISLVTRLHRGTTRPEKTPASRPAPRPTKKPPSGSPASTRGGEKGREKEPVFPRDVESPSRPRPESQKKGEEMRSSFIGVPSAFSRVPARTEEMTPTETPGENPFLPVLSPPFYHPTLTWGHPTNFQREDSTKVNYPPSVTPGHPNFVFPAGHHLPIYHRSVLPWDTDTTHSLDPRGSLYPTPSPLQLAELPYGYYHSLLQTPLHHSGLHYTPKQLPHPNQESGHNSHPWLVYPHSHSKGDARSAPTLPAHWGTGGGEW</sequence>
<evidence type="ECO:0000256" key="7">
    <source>
        <dbReference type="ARBA" id="ARBA00023159"/>
    </source>
</evidence>
<dbReference type="GO" id="GO:0005634">
    <property type="term" value="C:nucleus"/>
    <property type="evidence" value="ECO:0007669"/>
    <property type="project" value="UniProtKB-SubCell"/>
</dbReference>
<keyword evidence="8" id="KW-0804">Transcription</keyword>
<evidence type="ECO:0000256" key="6">
    <source>
        <dbReference type="ARBA" id="ARBA00023015"/>
    </source>
</evidence>
<organism evidence="13 14">
    <name type="scientific">Conger conger</name>
    <name type="common">Conger eel</name>
    <name type="synonym">Muraena conger</name>
    <dbReference type="NCBI Taxonomy" id="82655"/>
    <lineage>
        <taxon>Eukaryota</taxon>
        <taxon>Metazoa</taxon>
        <taxon>Chordata</taxon>
        <taxon>Craniata</taxon>
        <taxon>Vertebrata</taxon>
        <taxon>Euteleostomi</taxon>
        <taxon>Actinopterygii</taxon>
        <taxon>Neopterygii</taxon>
        <taxon>Teleostei</taxon>
        <taxon>Anguilliformes</taxon>
        <taxon>Congridae</taxon>
        <taxon>Conger</taxon>
    </lineage>
</organism>
<keyword evidence="4" id="KW-0221">Differentiation</keyword>
<evidence type="ECO:0000256" key="4">
    <source>
        <dbReference type="ARBA" id="ARBA00022782"/>
    </source>
</evidence>
<dbReference type="OrthoDB" id="8933073at2759"/>
<name>A0A9Q1D011_CONCO</name>
<dbReference type="InterPro" id="IPR039064">
    <property type="entry name" value="ZNF750_Znf"/>
</dbReference>
<keyword evidence="3" id="KW-0863">Zinc-finger</keyword>
<feature type="compositionally biased region" description="Basic and acidic residues" evidence="11">
    <location>
        <begin position="95"/>
        <end position="128"/>
    </location>
</feature>
<accession>A0A9Q1D011</accession>
<gene>
    <name evidence="13" type="ORF">COCON_G00207130</name>
</gene>
<dbReference type="AlphaFoldDB" id="A0A9Q1D011"/>
<dbReference type="GO" id="GO:1990841">
    <property type="term" value="F:promoter-specific chromatin binding"/>
    <property type="evidence" value="ECO:0007669"/>
    <property type="project" value="TreeGrafter"/>
</dbReference>
<dbReference type="Proteomes" id="UP001152803">
    <property type="component" value="Unassembled WGS sequence"/>
</dbReference>
<evidence type="ECO:0000256" key="8">
    <source>
        <dbReference type="ARBA" id="ARBA00023163"/>
    </source>
</evidence>
<keyword evidence="6" id="KW-0805">Transcription regulation</keyword>
<keyword evidence="14" id="KW-1185">Reference proteome</keyword>
<dbReference type="GO" id="GO:0030154">
    <property type="term" value="P:cell differentiation"/>
    <property type="evidence" value="ECO:0007669"/>
    <property type="project" value="UniProtKB-KW"/>
</dbReference>
<comment type="caution">
    <text evidence="13">The sequence shown here is derived from an EMBL/GenBank/DDBJ whole genome shotgun (WGS) entry which is preliminary data.</text>
</comment>
<keyword evidence="9" id="KW-0539">Nucleus</keyword>
<keyword evidence="5" id="KW-0862">Zinc</keyword>
<evidence type="ECO:0000256" key="3">
    <source>
        <dbReference type="ARBA" id="ARBA00022771"/>
    </source>
</evidence>
<evidence type="ECO:0000256" key="10">
    <source>
        <dbReference type="ARBA" id="ARBA00040216"/>
    </source>
</evidence>
<feature type="region of interest" description="Disordered" evidence="11">
    <location>
        <begin position="63"/>
        <end position="161"/>
    </location>
</feature>
<evidence type="ECO:0000313" key="14">
    <source>
        <dbReference type="Proteomes" id="UP001152803"/>
    </source>
</evidence>
<feature type="region of interest" description="Disordered" evidence="11">
    <location>
        <begin position="264"/>
        <end position="313"/>
    </location>
</feature>
<evidence type="ECO:0000259" key="12">
    <source>
        <dbReference type="Pfam" id="PF15269"/>
    </source>
</evidence>
<evidence type="ECO:0000256" key="11">
    <source>
        <dbReference type="SAM" id="MobiDB-lite"/>
    </source>
</evidence>
<feature type="compositionally biased region" description="Low complexity" evidence="11">
    <location>
        <begin position="148"/>
        <end position="158"/>
    </location>
</feature>
<dbReference type="GO" id="GO:0008270">
    <property type="term" value="F:zinc ion binding"/>
    <property type="evidence" value="ECO:0007669"/>
    <property type="project" value="UniProtKB-KW"/>
</dbReference>
<feature type="domain" description="Zinc finger protein 750-like zinc finger" evidence="12">
    <location>
        <begin position="8"/>
        <end position="60"/>
    </location>
</feature>
<dbReference type="Pfam" id="PF15269">
    <property type="entry name" value="zf-C2H2_7"/>
    <property type="match status" value="1"/>
</dbReference>
<dbReference type="GO" id="GO:0000978">
    <property type="term" value="F:RNA polymerase II cis-regulatory region sequence-specific DNA binding"/>
    <property type="evidence" value="ECO:0007669"/>
    <property type="project" value="TreeGrafter"/>
</dbReference>
<dbReference type="PANTHER" id="PTHR14678:SF1">
    <property type="entry name" value="ZINC FINGER PROTEIN 750"/>
    <property type="match status" value="1"/>
</dbReference>
<dbReference type="GO" id="GO:0001228">
    <property type="term" value="F:DNA-binding transcription activator activity, RNA polymerase II-specific"/>
    <property type="evidence" value="ECO:0007669"/>
    <property type="project" value="TreeGrafter"/>
</dbReference>
<evidence type="ECO:0000256" key="9">
    <source>
        <dbReference type="ARBA" id="ARBA00023242"/>
    </source>
</evidence>